<evidence type="ECO:0000313" key="5">
    <source>
        <dbReference type="Proteomes" id="UP000515450"/>
    </source>
</evidence>
<comment type="similarity">
    <text evidence="1 2">Belongs to the outer membrane factor (OMF) (TC 1.B.17) family.</text>
</comment>
<dbReference type="GO" id="GO:0005886">
    <property type="term" value="C:plasma membrane"/>
    <property type="evidence" value="ECO:0007669"/>
    <property type="project" value="UniProtKB-SubCell"/>
</dbReference>
<name>A0A7G5DYK1_9SPHI</name>
<feature type="coiled-coil region" evidence="3">
    <location>
        <begin position="432"/>
        <end position="459"/>
    </location>
</feature>
<dbReference type="Gene3D" id="1.20.1600.10">
    <property type="entry name" value="Outer membrane efflux proteins (OEP)"/>
    <property type="match status" value="1"/>
</dbReference>
<keyword evidence="3" id="KW-0175">Coiled coil</keyword>
<evidence type="ECO:0000256" key="3">
    <source>
        <dbReference type="SAM" id="Coils"/>
    </source>
</evidence>
<dbReference type="Pfam" id="PF02321">
    <property type="entry name" value="OEP"/>
    <property type="match status" value="2"/>
</dbReference>
<keyword evidence="2" id="KW-0472">Membrane</keyword>
<dbReference type="PANTHER" id="PTHR30203">
    <property type="entry name" value="OUTER MEMBRANE CATION EFFLUX PROTEIN"/>
    <property type="match status" value="1"/>
</dbReference>
<comment type="subcellular location">
    <subcellularLocation>
        <location evidence="2">Cell membrane</location>
        <topology evidence="2">Lipid-anchor</topology>
    </subcellularLocation>
</comment>
<reference evidence="4 5" key="1">
    <citation type="journal article" date="2020" name="G3 (Bethesda)">
        <title>CeMbio - The Caenorhabditis elegans Microbiome Resource.</title>
        <authorList>
            <person name="Dirksen P."/>
            <person name="Assie A."/>
            <person name="Zimmermann J."/>
            <person name="Zhang F."/>
            <person name="Tietje A.M."/>
            <person name="Marsh S.A."/>
            <person name="Felix M.A."/>
            <person name="Shapira M."/>
            <person name="Kaleta C."/>
            <person name="Schulenburg H."/>
            <person name="Samuel B."/>
        </authorList>
    </citation>
    <scope>NUCLEOTIDE SEQUENCE [LARGE SCALE GENOMIC DNA]</scope>
    <source>
        <strain evidence="4 5">BIGb0170</strain>
    </source>
</reference>
<dbReference type="PROSITE" id="PS51257">
    <property type="entry name" value="PROKAR_LIPOPROTEIN"/>
    <property type="match status" value="1"/>
</dbReference>
<dbReference type="PANTHER" id="PTHR30203:SF33">
    <property type="entry name" value="BLR4455 PROTEIN"/>
    <property type="match status" value="1"/>
</dbReference>
<keyword evidence="5" id="KW-1185">Reference proteome</keyword>
<dbReference type="NCBIfam" id="TIGR01845">
    <property type="entry name" value="outer_NodT"/>
    <property type="match status" value="1"/>
</dbReference>
<dbReference type="AlphaFoldDB" id="A0A7G5DYK1"/>
<keyword evidence="2" id="KW-0449">Lipoprotein</keyword>
<dbReference type="RefSeq" id="WP_182331304.1">
    <property type="nucleotide sequence ID" value="NZ_CP058555.1"/>
</dbReference>
<dbReference type="InterPro" id="IPR003423">
    <property type="entry name" value="OMP_efflux"/>
</dbReference>
<evidence type="ECO:0000313" key="4">
    <source>
        <dbReference type="EMBL" id="QMV66826.1"/>
    </source>
</evidence>
<dbReference type="SUPFAM" id="SSF56954">
    <property type="entry name" value="Outer membrane efflux proteins (OEP)"/>
    <property type="match status" value="1"/>
</dbReference>
<proteinExistence type="inferred from homology"/>
<evidence type="ECO:0000256" key="2">
    <source>
        <dbReference type="RuleBase" id="RU362097"/>
    </source>
</evidence>
<gene>
    <name evidence="4" type="ORF">HS960_03790</name>
</gene>
<dbReference type="Proteomes" id="UP000515450">
    <property type="component" value="Chromosome"/>
</dbReference>
<organism evidence="4 5">
    <name type="scientific">Sphingobacterium paramultivorum</name>
    <dbReference type="NCBI Taxonomy" id="2886510"/>
    <lineage>
        <taxon>Bacteria</taxon>
        <taxon>Pseudomonadati</taxon>
        <taxon>Bacteroidota</taxon>
        <taxon>Sphingobacteriia</taxon>
        <taxon>Sphingobacteriales</taxon>
        <taxon>Sphingobacteriaceae</taxon>
        <taxon>Sphingobacterium</taxon>
    </lineage>
</organism>
<protein>
    <submittedName>
        <fullName evidence="4">Efflux transporter outer membrane subunit</fullName>
    </submittedName>
</protein>
<accession>A0A7G5DYK1</accession>
<keyword evidence="2" id="KW-1134">Transmembrane beta strand</keyword>
<dbReference type="EMBL" id="CP058555">
    <property type="protein sequence ID" value="QMV66826.1"/>
    <property type="molecule type" value="Genomic_DNA"/>
</dbReference>
<evidence type="ECO:0000256" key="1">
    <source>
        <dbReference type="ARBA" id="ARBA00007613"/>
    </source>
</evidence>
<dbReference type="Gene3D" id="2.20.200.10">
    <property type="entry name" value="Outer membrane efflux proteins (OEP)"/>
    <property type="match status" value="1"/>
</dbReference>
<keyword evidence="2" id="KW-0812">Transmembrane</keyword>
<keyword evidence="2" id="KW-0564">Palmitate</keyword>
<dbReference type="GO" id="GO:0015562">
    <property type="term" value="F:efflux transmembrane transporter activity"/>
    <property type="evidence" value="ECO:0007669"/>
    <property type="project" value="InterPro"/>
</dbReference>
<sequence>MKKFHHYITIFASTTLLLSACSVGKKYTRQEIVIPENFKNSAVVLTSDTLQLSWRKFVQDPLLTSLIEKALSNNTDVNVALLNMQQLELAYKQSKKGLLPTADLSIGANRTWLSSNSLNGSLSDQFIGTPYMDDYSATLRLSWEADIWGKVKMQKEESLANFFGQKENLSALKTRVIVQVIQSYYNLIALDEQLKIAQRNVQLSDSTLNMIRLQYNSSLVSSLAVEQAEAQKKTAELLIPLAHQNMAVEENALSILCGGFPEDIQRTASLDDTIVGDGLATGVPAELLSRRPDVRAAEYAVVAATSRMGLAKAAMYPSISLTPSIGTNSIQFNKWFDLPGSIVKTIAGNIAQPIFQKGALKTNYEISVIEREKIALQFKQSVMVAVSEVSDALAKIKHTEQRLQLIHAKSNALAKATADAALLYKSGMANYLEVITAQNNALQNDLERITVKREKLNAAIDLYRALGGGTDALPPNTP</sequence>
<dbReference type="InterPro" id="IPR010131">
    <property type="entry name" value="MdtP/NodT-like"/>
</dbReference>